<evidence type="ECO:0000313" key="4">
    <source>
        <dbReference type="Proteomes" id="UP000652720"/>
    </source>
</evidence>
<sequence length="120" mass="13359">MNLKLPDSIGIPYYNKHYVSGPGQVDYQKFYGQADLNTFLKGAETALNAMKRDPRVDPRRIFVYGWSEGSSVAAQLVRDHPEFCVTESRHWATSPGRAASDFARQAGHGVRPSSSVMLRA</sequence>
<evidence type="ECO:0000313" key="2">
    <source>
        <dbReference type="EMBL" id="GGP29554.1"/>
    </source>
</evidence>
<gene>
    <name evidence="2" type="ORF">GCM10008021_12050</name>
    <name evidence="1" type="ORF">GCM10010914_00330</name>
</gene>
<dbReference type="GO" id="GO:0052689">
    <property type="term" value="F:carboxylic ester hydrolase activity"/>
    <property type="evidence" value="ECO:0007669"/>
    <property type="project" value="TreeGrafter"/>
</dbReference>
<name>A0AAV4JZK7_9DEIO</name>
<dbReference type="EMBL" id="BMLZ01000012">
    <property type="protein sequence ID" value="GGP29554.1"/>
    <property type="molecule type" value="Genomic_DNA"/>
</dbReference>
<dbReference type="Proteomes" id="UP000630135">
    <property type="component" value="Unassembled WGS sequence"/>
</dbReference>
<reference evidence="1" key="4">
    <citation type="submission" date="2023-08" db="EMBL/GenBank/DDBJ databases">
        <authorList>
            <person name="Sun Q."/>
            <person name="Zhou Y."/>
        </authorList>
    </citation>
    <scope>NUCLEOTIDE SEQUENCE</scope>
    <source>
        <strain evidence="2">CGMCC 1.8884</strain>
        <strain evidence="1">CGMCC 1.8885</strain>
    </source>
</reference>
<dbReference type="Gene3D" id="3.40.50.1820">
    <property type="entry name" value="alpha/beta hydrolase"/>
    <property type="match status" value="1"/>
</dbReference>
<organism evidence="1 4">
    <name type="scientific">Deinococcus wulumuqiensis</name>
    <dbReference type="NCBI Taxonomy" id="980427"/>
    <lineage>
        <taxon>Bacteria</taxon>
        <taxon>Thermotogati</taxon>
        <taxon>Deinococcota</taxon>
        <taxon>Deinococci</taxon>
        <taxon>Deinococcales</taxon>
        <taxon>Deinococcaceae</taxon>
        <taxon>Deinococcus</taxon>
    </lineage>
</organism>
<dbReference type="Proteomes" id="UP000652720">
    <property type="component" value="Unassembled WGS sequence"/>
</dbReference>
<reference evidence="1" key="2">
    <citation type="journal article" date="2014" name="Int. J. Syst. Evol. Microbiol.">
        <title>Complete genome sequence of Corynebacterium casei LMG S-19264T (=DSM 44701T), isolated from a smear-ripened cheese.</title>
        <authorList>
            <consortium name="US DOE Joint Genome Institute (JGI-PGF)"/>
            <person name="Walter F."/>
            <person name="Albersmeier A."/>
            <person name="Kalinowski J."/>
            <person name="Ruckert C."/>
        </authorList>
    </citation>
    <scope>NUCLEOTIDE SEQUENCE</scope>
    <source>
        <strain evidence="1">CGMCC 1.8885</strain>
    </source>
</reference>
<protein>
    <recommendedName>
        <fullName evidence="5">Serine aminopeptidase S33 domain-containing protein</fullName>
    </recommendedName>
</protein>
<comment type="caution">
    <text evidence="1">The sequence shown here is derived from an EMBL/GenBank/DDBJ whole genome shotgun (WGS) entry which is preliminary data.</text>
</comment>
<dbReference type="AlphaFoldDB" id="A0AAV4JZK7"/>
<evidence type="ECO:0000313" key="3">
    <source>
        <dbReference type="Proteomes" id="UP000630135"/>
    </source>
</evidence>
<dbReference type="EMBL" id="BMMA01000001">
    <property type="protein sequence ID" value="GGI70175.1"/>
    <property type="molecule type" value="Genomic_DNA"/>
</dbReference>
<dbReference type="SUPFAM" id="SSF53474">
    <property type="entry name" value="alpha/beta-Hydrolases"/>
    <property type="match status" value="1"/>
</dbReference>
<dbReference type="RefSeq" id="WP_161617856.1">
    <property type="nucleotide sequence ID" value="NZ_BMLZ01000012.1"/>
</dbReference>
<evidence type="ECO:0008006" key="5">
    <source>
        <dbReference type="Google" id="ProtNLM"/>
    </source>
</evidence>
<dbReference type="InterPro" id="IPR053145">
    <property type="entry name" value="AB_hydrolase_Est10"/>
</dbReference>
<reference evidence="2" key="1">
    <citation type="journal article" date="2014" name="Int. J. Syst. Evol. Microbiol.">
        <title>Complete genome of a new Firmicutes species belonging to the dominant human colonic microbiota ('Ruminococcus bicirculans') reveals two chromosomes and a selective capacity to utilize plant glucans.</title>
        <authorList>
            <consortium name="NISC Comparative Sequencing Program"/>
            <person name="Wegmann U."/>
            <person name="Louis P."/>
            <person name="Goesmann A."/>
            <person name="Henrissat B."/>
            <person name="Duncan S.H."/>
            <person name="Flint H.J."/>
        </authorList>
    </citation>
    <scope>NUCLEOTIDE SEQUENCE</scope>
    <source>
        <strain evidence="2">CGMCC 1.8884</strain>
    </source>
</reference>
<accession>A0AAV4JZK7</accession>
<proteinExistence type="predicted"/>
<evidence type="ECO:0000313" key="1">
    <source>
        <dbReference type="EMBL" id="GGI70175.1"/>
    </source>
</evidence>
<dbReference type="PANTHER" id="PTHR43265">
    <property type="entry name" value="ESTERASE ESTD"/>
    <property type="match status" value="1"/>
</dbReference>
<dbReference type="PANTHER" id="PTHR43265:SF1">
    <property type="entry name" value="ESTERASE ESTD"/>
    <property type="match status" value="1"/>
</dbReference>
<keyword evidence="3" id="KW-1185">Reference proteome</keyword>
<reference evidence="3" key="3">
    <citation type="journal article" date="2019" name="Int. J. Syst. Evol. Microbiol.">
        <title>The Global Catalogue of Microorganisms (GCM) 10K type strain sequencing project: providing services to taxonomists for standard genome sequencing and annotation.</title>
        <authorList>
            <consortium name="The Broad Institute Genomics Platform"/>
            <consortium name="The Broad Institute Genome Sequencing Center for Infectious Disease"/>
            <person name="Wu L."/>
            <person name="Ma J."/>
        </authorList>
    </citation>
    <scope>NUCLEOTIDE SEQUENCE [LARGE SCALE GENOMIC DNA]</scope>
    <source>
        <strain evidence="3">CGMCC 1.8884</strain>
    </source>
</reference>
<dbReference type="InterPro" id="IPR029058">
    <property type="entry name" value="AB_hydrolase_fold"/>
</dbReference>